<sequence>MSGELAYTVNEDASITLSQAQLLAQASDVEGDDLTAANLAVGGNATVTANDDGSFTITPDANFSGDIDISFDLKDGTDTVTATADLTVNPMSDPTVVSDVSYTIDEDGTLTFTDTQLLAGASDADGETLSIDSVTYTGTDGVFTDNGDGTYSFAPNENFNGDAELSFSVTTGTESVDAKITVEVDAVNDAPVAGTTSYSVNEDEVITFSEAQLLAQSSDVDAGDTVSLSSVSYTGTDGILTDNQDGTYDFAPNANFNGGVSLTVVVADEDGEMASTTASIDVAPVNDAPVSGELAYTVNEDASITLSQAQLLAQARDVDGDNLQATNVEFAAGTVTTDGVGTVTLTPNQDFNGDVTISFDVTDGVETVASSINLSITSINDAPTSDGVSLNVDEDGVITITQADLIGNATDVENDAISAFIDMSDAVANDDGKPQLTLDKATLIDNQDGSYQLIPDADYNGNFDITYTLSDGNDSSTTNLSMTINPVNDAPDVDGNAILQGYENASLTITEADLLAKASDVDDNNLSVVNLDVEGAGDLVDNGDGTWTYTPEPGFYGDLNVSFDVSDGVTTTPADADFNIRINTAPTVHDSADQLSGTEDQAVIIEQAQILSMLTDSEGDTISISNFNLVDNSVGSLVDNGDGTWNFTPVDDFNGDVPISFTVTDNIGASESIDITMLVQNVNDVPVFNVPEVTFSESYTDTEQLTSSLNTYNAQGVELPSGETLIVSQSYDSVSMSQLLEAQLIGEDGTPQGETMMLMKFSGSPSNIDVTASSNGDLLVSFTEWDSSGGSSVKVQMIDVNTQTSSDPIVIDSESSIYGSPAVSLQEDGTFLMAYGGSDSDGVAEINVVSLSNTGEVIGSVTEVGGLNVDWNTKLLINNEDSVQVLSKSGQETQLSVIDTNSGTIEKTVVLDAISGNVSINDTLTLEDGSTLLLTSEWVSGVGTQNGITKIETDLNVTTLVVEGHNGSGGSMSNLNLVDTGDGNFAVGWNESTTVYVTGYDADGNVLQESTVVQLSNYPNGITFSSDSDQLTATWSLYDNSTASNQTYTKSVSLAEPQPEYAQMDASGAEDSVIVLTLEELTSSVTDVDGDTFTIENISSSNGTIENNGDGTFNYTPEPDFNGLTIFNFDVNDGTVSIPVSMSLTVDPVNDTPITNTLNLQGYEDAAFTISESQLLASTTDIDGNVLSVSNVSASGDGLLSDNGDGTWTFVPDADFVGDVSISFDITDGVEVIQGGAGLNIRINTAPEDTDSATLSSTEDVATIITADELLETVVDGENDAMTVLNVESGDTAKATIEDNGDGTWTVNTTENFNGDLPINFTVTDNIAEGVTVDINMTVQAVNDTPVFVSPNATLTVTETGTEVLTDFSLSSPQAVTFDDGSSMVLTLQSDPVTYNQLLVGQKFSADGTPEETPITLNEFTNYPQNLTVESTESGGVSVAFTGWDSDAGGNTLKYIAFDENMDLSTAEIAVAVSDNFYGIDISVQSDGGSRLAFGTSEGWGSTANNNVNIQNLDDNGQLDGALTQIPVSGLDFSSKISISPDGNVALVGKVNGQVELTTIDANTAATIETHVMSSASASANIQTSDILEDGSTVTIFSEWVASETIYTVIQVSSGGTETSYTISPPDGVAGYSSNHTLVDTGDGSFAIGWSQGQNDYGLYVNQYHDGEQIQSATMIDGVSSISAPVIHYDGDQLIGTWSSYNNGSTEVATRAVPSIDVTPEPDLTLELSEGGSVTLSNEQLLDMFTDVEGDTIVITDVVTSDSNITVTDNSNGTFTITGSTDGSVLPISVSVSDGINQVEQTILVETTYIYTLSDDGSLTLTSSRLLDELGLDASLEVTGITDANDAGFFAESGSSEWTYWSNDDFDGNLNMNVEISDNGVVFNHDLSLQVEGDFLLNDNTQTTQPADEQQTETTQMADQSQHDSTSEEQDSADVTAAPGDTISISIPDEVSGNESVDYADMSGLPEGATVSNALDNGDGSFTISGNLEQPVSVELPEGYEGTSEIQFQGYDELGSSIDGASGSVEVEVDDQYTMQGSTQEQQPDMAGMESDGSDWTSSGGQDQGVDFTDDSGSFDSDSQTGTDQGNDFDQSSI</sequence>
<feature type="domain" description="Cadherin-like" evidence="2">
    <location>
        <begin position="1244"/>
        <end position="1339"/>
    </location>
</feature>
<feature type="domain" description="Cadherin-like" evidence="2">
    <location>
        <begin position="1065"/>
        <end position="1146"/>
    </location>
</feature>
<dbReference type="NCBIfam" id="NF012211">
    <property type="entry name" value="tand_rpt_95"/>
    <property type="match status" value="11"/>
</dbReference>
<feature type="domain" description="Cadherin-like" evidence="2">
    <location>
        <begin position="285"/>
        <end position="377"/>
    </location>
</feature>
<organism evidence="3 4">
    <name type="scientific">Vibrio splendidus</name>
    <dbReference type="NCBI Taxonomy" id="29497"/>
    <lineage>
        <taxon>Bacteria</taxon>
        <taxon>Pseudomonadati</taxon>
        <taxon>Pseudomonadota</taxon>
        <taxon>Gammaproteobacteria</taxon>
        <taxon>Vibrionales</taxon>
        <taxon>Vibrionaceae</taxon>
        <taxon>Vibrio</taxon>
    </lineage>
</organism>
<feature type="domain" description="Cadherin-like" evidence="2">
    <location>
        <begin position="1725"/>
        <end position="1802"/>
    </location>
</feature>
<comment type="caution">
    <text evidence="3">The sequence shown here is derived from an EMBL/GenBank/DDBJ whole genome shotgun (WGS) entry which is preliminary data.</text>
</comment>
<feature type="domain" description="Cadherin-like" evidence="2">
    <location>
        <begin position="1149"/>
        <end position="1234"/>
    </location>
</feature>
<gene>
    <name evidence="3" type="ORF">CWO07_02510</name>
</gene>
<reference evidence="3 4" key="1">
    <citation type="submission" date="2017-11" db="EMBL/GenBank/DDBJ databases">
        <title>Population delineation of vibrios coincides with oyster pathogenicity.</title>
        <authorList>
            <person name="Bruto M."/>
            <person name="Labreuche Y."/>
            <person name="James A."/>
            <person name="Piel D."/>
            <person name="Chenivesse S."/>
            <person name="Petton B."/>
            <person name="Polz M.F."/>
            <person name="Le Roux F."/>
        </authorList>
    </citation>
    <scope>NUCLEOTIDE SEQUENCE [LARGE SCALE GENOMIC DNA]</scope>
    <source>
        <strain evidence="3 4">FF_144</strain>
    </source>
</reference>
<feature type="domain" description="Cadherin-like" evidence="2">
    <location>
        <begin position="187"/>
        <end position="282"/>
    </location>
</feature>
<proteinExistence type="predicted"/>
<feature type="domain" description="Cadherin-like" evidence="2">
    <location>
        <begin position="93"/>
        <end position="184"/>
    </location>
</feature>
<name>A0A2T5F130_VIBSP</name>
<feature type="domain" description="Cadherin-like" evidence="2">
    <location>
        <begin position="380"/>
        <end position="484"/>
    </location>
</feature>
<feature type="domain" description="Cadherin-like" evidence="2">
    <location>
        <begin position="583"/>
        <end position="678"/>
    </location>
</feature>
<feature type="domain" description="Cadherin-like" evidence="2">
    <location>
        <begin position="7"/>
        <end position="89"/>
    </location>
</feature>
<accession>A0A2T5F130</accession>
<dbReference type="Pfam" id="PF17892">
    <property type="entry name" value="Cadherin_5"/>
    <property type="match status" value="11"/>
</dbReference>
<feature type="region of interest" description="Disordered" evidence="1">
    <location>
        <begin position="1899"/>
        <end position="1965"/>
    </location>
</feature>
<evidence type="ECO:0000256" key="1">
    <source>
        <dbReference type="SAM" id="MobiDB-lite"/>
    </source>
</evidence>
<feature type="compositionally biased region" description="Polar residues" evidence="1">
    <location>
        <begin position="1899"/>
        <end position="1920"/>
    </location>
</feature>
<evidence type="ECO:0000313" key="4">
    <source>
        <dbReference type="Proteomes" id="UP000244197"/>
    </source>
</evidence>
<evidence type="ECO:0000259" key="2">
    <source>
        <dbReference type="Pfam" id="PF17892"/>
    </source>
</evidence>
<dbReference type="EMBL" id="PIFK01000003">
    <property type="protein sequence ID" value="PTP39459.1"/>
    <property type="molecule type" value="Genomic_DNA"/>
</dbReference>
<protein>
    <recommendedName>
        <fullName evidence="2">Cadherin-like domain-containing protein</fullName>
    </recommendedName>
</protein>
<feature type="region of interest" description="Disordered" evidence="1">
    <location>
        <begin position="2014"/>
        <end position="2094"/>
    </location>
</feature>
<dbReference type="Gene3D" id="2.60.40.3440">
    <property type="match status" value="1"/>
</dbReference>
<feature type="compositionally biased region" description="Low complexity" evidence="1">
    <location>
        <begin position="2071"/>
        <end position="2085"/>
    </location>
</feature>
<evidence type="ECO:0000313" key="3">
    <source>
        <dbReference type="EMBL" id="PTP39459.1"/>
    </source>
</evidence>
<feature type="compositionally biased region" description="Polar residues" evidence="1">
    <location>
        <begin position="2033"/>
        <end position="2043"/>
    </location>
</feature>
<feature type="domain" description="Cadherin-like" evidence="2">
    <location>
        <begin position="487"/>
        <end position="580"/>
    </location>
</feature>
<dbReference type="Proteomes" id="UP000244197">
    <property type="component" value="Unassembled WGS sequence"/>
</dbReference>
<dbReference type="InterPro" id="IPR041690">
    <property type="entry name" value="Cadherin_5"/>
</dbReference>